<feature type="transmembrane region" description="Helical" evidence="11">
    <location>
        <begin position="318"/>
        <end position="337"/>
    </location>
</feature>
<protein>
    <recommendedName>
        <fullName evidence="16">Peptidase M48 domain-containing protein</fullName>
    </recommendedName>
</protein>
<evidence type="ECO:0000313" key="14">
    <source>
        <dbReference type="EMBL" id="PIQ89327.1"/>
    </source>
</evidence>
<keyword evidence="9" id="KW-0482">Metalloprotease</keyword>
<accession>A0A2H0LY78</accession>
<keyword evidence="10 11" id="KW-0472">Membrane</keyword>
<evidence type="ECO:0000256" key="8">
    <source>
        <dbReference type="ARBA" id="ARBA00022989"/>
    </source>
</evidence>
<evidence type="ECO:0000256" key="1">
    <source>
        <dbReference type="ARBA" id="ARBA00001947"/>
    </source>
</evidence>
<feature type="transmembrane region" description="Helical" evidence="11">
    <location>
        <begin position="143"/>
        <end position="162"/>
    </location>
</feature>
<feature type="transmembrane region" description="Helical" evidence="11">
    <location>
        <begin position="647"/>
        <end position="668"/>
    </location>
</feature>
<dbReference type="PANTHER" id="PTHR43221:SF2">
    <property type="entry name" value="PROTEASE HTPX HOMOLOG"/>
    <property type="match status" value="1"/>
</dbReference>
<dbReference type="InterPro" id="IPR050083">
    <property type="entry name" value="HtpX_protease"/>
</dbReference>
<evidence type="ECO:0000256" key="9">
    <source>
        <dbReference type="ARBA" id="ARBA00023049"/>
    </source>
</evidence>
<evidence type="ECO:0000256" key="5">
    <source>
        <dbReference type="ARBA" id="ARBA00022723"/>
    </source>
</evidence>
<evidence type="ECO:0000256" key="2">
    <source>
        <dbReference type="ARBA" id="ARBA00022475"/>
    </source>
</evidence>
<proteinExistence type="predicted"/>
<dbReference type="PANTHER" id="PTHR43221">
    <property type="entry name" value="PROTEASE HTPX"/>
    <property type="match status" value="1"/>
</dbReference>
<comment type="caution">
    <text evidence="14">The sequence shown here is derived from an EMBL/GenBank/DDBJ whole genome shotgun (WGS) entry which is preliminary data.</text>
</comment>
<feature type="transmembrane region" description="Helical" evidence="11">
    <location>
        <begin position="513"/>
        <end position="532"/>
    </location>
</feature>
<keyword evidence="3" id="KW-0645">Protease</keyword>
<dbReference type="Proteomes" id="UP000229641">
    <property type="component" value="Unassembled WGS sequence"/>
</dbReference>
<feature type="transmembrane region" description="Helical" evidence="11">
    <location>
        <begin position="281"/>
        <end position="298"/>
    </location>
</feature>
<dbReference type="GO" id="GO:0006508">
    <property type="term" value="P:proteolysis"/>
    <property type="evidence" value="ECO:0007669"/>
    <property type="project" value="UniProtKB-KW"/>
</dbReference>
<keyword evidence="8 11" id="KW-1133">Transmembrane helix</keyword>
<keyword evidence="7" id="KW-0862">Zinc</keyword>
<keyword evidence="2" id="KW-1003">Cell membrane</keyword>
<dbReference type="Pfam" id="PF01435">
    <property type="entry name" value="Peptidase_M48"/>
    <property type="match status" value="1"/>
</dbReference>
<name>A0A2H0LY78_9BACT</name>
<sequence length="671" mass="75444">MKCPNCRDNDLISAMTKQGVEVDFCAKCEGIWLDKNEIYHFTRVPSYLKTRIEESMASQKESARISPRSGNAMAEIAVAGGAIVIDYCRQSGGIWLDKDEINKLPAVKSRIEIDRMVYAKKYAAPTPDNLLPLPNLALRSGSVLLGMYALLILFLIILVELFGLPAHFALLSGIALVFIQFLLGPFFMDFSLRFLYRLRWVKPDGLPEHLGNFIAKICEEKNMRFPQMGIISDGAPNAFTYGHNPDSARIVITQGLMDLLSEEELEAVVAHEIGHALHWDMLVMTLAQLVPLVLYYIYRTLMRMRSRGNDKSAPYRFAIALCAYILYIITEFAVLWFSRIREFFADRFSGEVTAKPNNLASALVKIGYGLAGDDRGKKNVKEEKRAGALNAVGPMGIFDSKSANILAITGHSPSRRMGGEIDKEKLKDAAKWDLWNPWAAYYELQSTHPLIAKRIKFLSNQSRVLGKEPYIQFDENRPESYWDEFFTDLAVNFLPAAGFLAAAAFFLANQKALFAGIGLFVFGICSLIKVLFSYPSKDFAEMTVSGLLKKVKVSSVRPVPCVVKGKIIGRGIPGLIYSEDFILQDESGIIFLDYQQPLGIFNFFFGLLRSARYIGQDVQITGWYRRAPIPYIEIRNLKAGRQESTCYVYHSQLFFSAAIIVISFFMVLSSL</sequence>
<feature type="transmembrane region" description="Helical" evidence="11">
    <location>
        <begin position="168"/>
        <end position="192"/>
    </location>
</feature>
<evidence type="ECO:0000313" key="15">
    <source>
        <dbReference type="Proteomes" id="UP000229641"/>
    </source>
</evidence>
<dbReference type="GO" id="GO:0004222">
    <property type="term" value="F:metalloendopeptidase activity"/>
    <property type="evidence" value="ECO:0007669"/>
    <property type="project" value="InterPro"/>
</dbReference>
<feature type="domain" description="Transcription factor zinc-finger" evidence="13">
    <location>
        <begin position="2"/>
        <end position="37"/>
    </location>
</feature>
<evidence type="ECO:0000256" key="6">
    <source>
        <dbReference type="ARBA" id="ARBA00022801"/>
    </source>
</evidence>
<evidence type="ECO:0000256" key="4">
    <source>
        <dbReference type="ARBA" id="ARBA00022692"/>
    </source>
</evidence>
<evidence type="ECO:0000259" key="12">
    <source>
        <dbReference type="Pfam" id="PF01435"/>
    </source>
</evidence>
<feature type="domain" description="Peptidase M48" evidence="12">
    <location>
        <begin position="214"/>
        <end position="460"/>
    </location>
</feature>
<dbReference type="InterPro" id="IPR001915">
    <property type="entry name" value="Peptidase_M48"/>
</dbReference>
<evidence type="ECO:0000256" key="3">
    <source>
        <dbReference type="ARBA" id="ARBA00022670"/>
    </source>
</evidence>
<dbReference type="Pfam" id="PF13453">
    <property type="entry name" value="Zn_ribbon_TFIIB"/>
    <property type="match status" value="1"/>
</dbReference>
<evidence type="ECO:0000259" key="13">
    <source>
        <dbReference type="Pfam" id="PF13453"/>
    </source>
</evidence>
<keyword evidence="4 11" id="KW-0812">Transmembrane</keyword>
<evidence type="ECO:0000256" key="11">
    <source>
        <dbReference type="SAM" id="Phobius"/>
    </source>
</evidence>
<evidence type="ECO:0000256" key="7">
    <source>
        <dbReference type="ARBA" id="ARBA00022833"/>
    </source>
</evidence>
<feature type="transmembrane region" description="Helical" evidence="11">
    <location>
        <begin position="485"/>
        <end position="507"/>
    </location>
</feature>
<evidence type="ECO:0000256" key="10">
    <source>
        <dbReference type="ARBA" id="ARBA00023136"/>
    </source>
</evidence>
<comment type="cofactor">
    <cofactor evidence="1">
        <name>Zn(2+)</name>
        <dbReference type="ChEBI" id="CHEBI:29105"/>
    </cofactor>
</comment>
<organism evidence="14 15">
    <name type="scientific">Candidatus Ghiorseimicrobium undicola</name>
    <dbReference type="NCBI Taxonomy" id="1974746"/>
    <lineage>
        <taxon>Bacteria</taxon>
        <taxon>Pseudomonadati</taxon>
        <taxon>Candidatus Omnitrophota</taxon>
        <taxon>Candidatus Ghiorseimicrobium</taxon>
    </lineage>
</organism>
<evidence type="ECO:0008006" key="16">
    <source>
        <dbReference type="Google" id="ProtNLM"/>
    </source>
</evidence>
<dbReference type="CDD" id="cd07338">
    <property type="entry name" value="M48B_HtpX_like"/>
    <property type="match status" value="1"/>
</dbReference>
<keyword evidence="5" id="KW-0479">Metal-binding</keyword>
<gene>
    <name evidence="14" type="ORF">COV72_03510</name>
</gene>
<reference evidence="14 15" key="1">
    <citation type="submission" date="2017-09" db="EMBL/GenBank/DDBJ databases">
        <title>Depth-based differentiation of microbial function through sediment-hosted aquifers and enrichment of novel symbionts in the deep terrestrial subsurface.</title>
        <authorList>
            <person name="Probst A.J."/>
            <person name="Ladd B."/>
            <person name="Jarett J.K."/>
            <person name="Geller-Mcgrath D.E."/>
            <person name="Sieber C.M."/>
            <person name="Emerson J.B."/>
            <person name="Anantharaman K."/>
            <person name="Thomas B.C."/>
            <person name="Malmstrom R."/>
            <person name="Stieglmeier M."/>
            <person name="Klingl A."/>
            <person name="Woyke T."/>
            <person name="Ryan C.M."/>
            <person name="Banfield J.F."/>
        </authorList>
    </citation>
    <scope>NUCLEOTIDE SEQUENCE [LARGE SCALE GENOMIC DNA]</scope>
    <source>
        <strain evidence="14">CG11_big_fil_rev_8_21_14_0_20_42_13</strain>
    </source>
</reference>
<dbReference type="GO" id="GO:0046872">
    <property type="term" value="F:metal ion binding"/>
    <property type="evidence" value="ECO:0007669"/>
    <property type="project" value="UniProtKB-KW"/>
</dbReference>
<dbReference type="Gene3D" id="3.30.2010.10">
    <property type="entry name" value="Metalloproteases ('zincins'), catalytic domain"/>
    <property type="match status" value="1"/>
</dbReference>
<keyword evidence="6" id="KW-0378">Hydrolase</keyword>
<dbReference type="AlphaFoldDB" id="A0A2H0LY78"/>
<dbReference type="EMBL" id="PCWA01000051">
    <property type="protein sequence ID" value="PIQ89327.1"/>
    <property type="molecule type" value="Genomic_DNA"/>
</dbReference>
<dbReference type="InterPro" id="IPR027392">
    <property type="entry name" value="TF_Znf"/>
</dbReference>